<dbReference type="Proteomes" id="UP001458880">
    <property type="component" value="Unassembled WGS sequence"/>
</dbReference>
<keyword evidence="7" id="KW-1185">Reference proteome</keyword>
<dbReference type="Pfam" id="PF05225">
    <property type="entry name" value="HTH_psq"/>
    <property type="match status" value="1"/>
</dbReference>
<feature type="domain" description="PiggyBac transposable element-derived protein" evidence="5">
    <location>
        <begin position="210"/>
        <end position="274"/>
    </location>
</feature>
<dbReference type="SUPFAM" id="SSF46689">
    <property type="entry name" value="Homeodomain-like"/>
    <property type="match status" value="1"/>
</dbReference>
<evidence type="ECO:0000256" key="2">
    <source>
        <dbReference type="SAM" id="MobiDB-lite"/>
    </source>
</evidence>
<evidence type="ECO:0000313" key="7">
    <source>
        <dbReference type="Proteomes" id="UP001458880"/>
    </source>
</evidence>
<gene>
    <name evidence="6" type="ORF">QE152_g31133</name>
</gene>
<feature type="region of interest" description="Disordered" evidence="2">
    <location>
        <begin position="526"/>
        <end position="556"/>
    </location>
</feature>
<dbReference type="GO" id="GO:0019079">
    <property type="term" value="P:viral genome replication"/>
    <property type="evidence" value="ECO:0007669"/>
    <property type="project" value="InterPro"/>
</dbReference>
<feature type="compositionally biased region" description="Basic and acidic residues" evidence="2">
    <location>
        <begin position="121"/>
        <end position="137"/>
    </location>
</feature>
<dbReference type="AlphaFoldDB" id="A0AAW1JBA6"/>
<accession>A0AAW1JBA6</accession>
<feature type="domain" description="HTH psq-type" evidence="4">
    <location>
        <begin position="292"/>
        <end position="326"/>
    </location>
</feature>
<feature type="compositionally biased region" description="Polar residues" evidence="2">
    <location>
        <begin position="471"/>
        <end position="490"/>
    </location>
</feature>
<dbReference type="GO" id="GO:0005634">
    <property type="term" value="C:nucleus"/>
    <property type="evidence" value="ECO:0007669"/>
    <property type="project" value="UniProtKB-SubCell"/>
</dbReference>
<evidence type="ECO:0000256" key="1">
    <source>
        <dbReference type="ARBA" id="ARBA00004123"/>
    </source>
</evidence>
<dbReference type="EMBL" id="JASPKY010000434">
    <property type="protein sequence ID" value="KAK9700603.1"/>
    <property type="molecule type" value="Genomic_DNA"/>
</dbReference>
<dbReference type="InterPro" id="IPR009057">
    <property type="entry name" value="Homeodomain-like_sf"/>
</dbReference>
<protein>
    <submittedName>
        <fullName evidence="6">Parvovirus non-structural protein NS1</fullName>
    </submittedName>
</protein>
<evidence type="ECO:0000259" key="3">
    <source>
        <dbReference type="Pfam" id="PF01057"/>
    </source>
</evidence>
<evidence type="ECO:0000313" key="6">
    <source>
        <dbReference type="EMBL" id="KAK9700603.1"/>
    </source>
</evidence>
<reference evidence="6 7" key="1">
    <citation type="journal article" date="2024" name="BMC Genomics">
        <title>De novo assembly and annotation of Popillia japonica's genome with initial clues to its potential as an invasive pest.</title>
        <authorList>
            <person name="Cucini C."/>
            <person name="Boschi S."/>
            <person name="Funari R."/>
            <person name="Cardaioli E."/>
            <person name="Iannotti N."/>
            <person name="Marturano G."/>
            <person name="Paoli F."/>
            <person name="Bruttini M."/>
            <person name="Carapelli A."/>
            <person name="Frati F."/>
            <person name="Nardi F."/>
        </authorList>
    </citation>
    <scope>NUCLEOTIDE SEQUENCE [LARGE SCALE GENOMIC DNA]</scope>
    <source>
        <strain evidence="6">DMR45628</strain>
    </source>
</reference>
<dbReference type="InterPro" id="IPR029526">
    <property type="entry name" value="PGBD"/>
</dbReference>
<dbReference type="SUPFAM" id="SSF52540">
    <property type="entry name" value="P-loop containing nucleoside triphosphate hydrolases"/>
    <property type="match status" value="1"/>
</dbReference>
<evidence type="ECO:0000259" key="5">
    <source>
        <dbReference type="Pfam" id="PF13843"/>
    </source>
</evidence>
<sequence length="624" mass="71492">MGRTKLYSRKFRGPPSSGKTYFVRFVSSFFLSIGQVRNFNRNDSFPLNDCTDKRILVWDEPNYTRENLETIKMLFSGDNTPANVKYENQMSRRFNLNLEKAREEAVKFLDSISSDETVPESENKTDEDILEESDHRTNSYQEAETVSENESSSDDDILLSDLISRWSVYTGRDKITKWKKVGVAERGRPRGHDIIKEISGPKAVVKHLKNPLEIWSYLITPAMITLIVDYTNIYIAEISERYSRKRDCLPTNASEIKALFGLLYIAGIQRSSHLNIDKSVNVTPPCYTDVNSMQLAVNEIKNGNLNVKKAAERYGINRSTLINHLKKSKCGKVGHPTVLTSNEEELLVHSLIKLGEWGFGLDRRKVRLCVQEFVKRMDRPNPFKDGLPGEDWCRQFENRWRNQLSRRISQNLPKNRADACSAEIIEDFFLKLNETVERLGLQNKPENIYNCDESGFQTDAGQQKILLMNDTNSPISSTSTNEQQRTLRSSTPPPKNNEITLLTPKKCLEMSLMSVLKQNKNISECQKRTRVRQQSSSDSDISMPVPGDSDLDVSDDQIGAESDTVLETVTEENRTSRPSNEQVTLDVGTWVLVKFPTDKCREIPHYVGRVEDINDRLCRQSRRY</sequence>
<comment type="caution">
    <text evidence="6">The sequence shown here is derived from an EMBL/GenBank/DDBJ whole genome shotgun (WGS) entry which is preliminary data.</text>
</comment>
<name>A0AAW1JBA6_POPJA</name>
<dbReference type="Gene3D" id="1.10.10.60">
    <property type="entry name" value="Homeodomain-like"/>
    <property type="match status" value="1"/>
</dbReference>
<dbReference type="GO" id="GO:0003677">
    <property type="term" value="F:DNA binding"/>
    <property type="evidence" value="ECO:0007669"/>
    <property type="project" value="InterPro"/>
</dbReference>
<feature type="region of interest" description="Disordered" evidence="2">
    <location>
        <begin position="471"/>
        <end position="499"/>
    </location>
</feature>
<dbReference type="InterPro" id="IPR001257">
    <property type="entry name" value="Parvovirus_NS1_helicase"/>
</dbReference>
<dbReference type="InterPro" id="IPR027417">
    <property type="entry name" value="P-loop_NTPase"/>
</dbReference>
<evidence type="ECO:0000259" key="4">
    <source>
        <dbReference type="Pfam" id="PF05225"/>
    </source>
</evidence>
<feature type="domain" description="Parvovirus non-structural protein 1 helicase" evidence="3">
    <location>
        <begin position="11"/>
        <end position="82"/>
    </location>
</feature>
<feature type="region of interest" description="Disordered" evidence="2">
    <location>
        <begin position="112"/>
        <end position="152"/>
    </location>
</feature>
<organism evidence="6 7">
    <name type="scientific">Popillia japonica</name>
    <name type="common">Japanese beetle</name>
    <dbReference type="NCBI Taxonomy" id="7064"/>
    <lineage>
        <taxon>Eukaryota</taxon>
        <taxon>Metazoa</taxon>
        <taxon>Ecdysozoa</taxon>
        <taxon>Arthropoda</taxon>
        <taxon>Hexapoda</taxon>
        <taxon>Insecta</taxon>
        <taxon>Pterygota</taxon>
        <taxon>Neoptera</taxon>
        <taxon>Endopterygota</taxon>
        <taxon>Coleoptera</taxon>
        <taxon>Polyphaga</taxon>
        <taxon>Scarabaeiformia</taxon>
        <taxon>Scarabaeidae</taxon>
        <taxon>Rutelinae</taxon>
        <taxon>Popillia</taxon>
    </lineage>
</organism>
<dbReference type="InterPro" id="IPR007889">
    <property type="entry name" value="HTH_Psq"/>
</dbReference>
<dbReference type="Pfam" id="PF01057">
    <property type="entry name" value="Parvo_NS1"/>
    <property type="match status" value="1"/>
</dbReference>
<dbReference type="Gene3D" id="3.40.50.300">
    <property type="entry name" value="P-loop containing nucleotide triphosphate hydrolases"/>
    <property type="match status" value="1"/>
</dbReference>
<dbReference type="Pfam" id="PF13843">
    <property type="entry name" value="DDE_Tnp_1_7"/>
    <property type="match status" value="1"/>
</dbReference>
<proteinExistence type="predicted"/>
<comment type="subcellular location">
    <subcellularLocation>
        <location evidence="1">Nucleus</location>
    </subcellularLocation>
</comment>